<organism evidence="1 2">
    <name type="scientific">Eumeta variegata</name>
    <name type="common">Bagworm moth</name>
    <name type="synonym">Eumeta japonica</name>
    <dbReference type="NCBI Taxonomy" id="151549"/>
    <lineage>
        <taxon>Eukaryota</taxon>
        <taxon>Metazoa</taxon>
        <taxon>Ecdysozoa</taxon>
        <taxon>Arthropoda</taxon>
        <taxon>Hexapoda</taxon>
        <taxon>Insecta</taxon>
        <taxon>Pterygota</taxon>
        <taxon>Neoptera</taxon>
        <taxon>Endopterygota</taxon>
        <taxon>Lepidoptera</taxon>
        <taxon>Glossata</taxon>
        <taxon>Ditrysia</taxon>
        <taxon>Tineoidea</taxon>
        <taxon>Psychidae</taxon>
        <taxon>Oiketicinae</taxon>
        <taxon>Eumeta</taxon>
    </lineage>
</organism>
<dbReference type="Proteomes" id="UP000299102">
    <property type="component" value="Unassembled WGS sequence"/>
</dbReference>
<dbReference type="AlphaFoldDB" id="A0A4C2A7L8"/>
<protein>
    <submittedName>
        <fullName evidence="1">Uncharacterized protein</fullName>
    </submittedName>
</protein>
<name>A0A4C2A7L8_EUMVA</name>
<comment type="caution">
    <text evidence="1">The sequence shown here is derived from an EMBL/GenBank/DDBJ whole genome shotgun (WGS) entry which is preliminary data.</text>
</comment>
<dbReference type="EMBL" id="BGZK01002614">
    <property type="protein sequence ID" value="GBP95323.1"/>
    <property type="molecule type" value="Genomic_DNA"/>
</dbReference>
<evidence type="ECO:0000313" key="2">
    <source>
        <dbReference type="Proteomes" id="UP000299102"/>
    </source>
</evidence>
<sequence>MRQQLITRRHRLDPVSAALVPRSPGLAVGSDRACSKLWIKDGQKMRKKDKRNSYSDRIVEGRNVEGEYNNDRRMRINRCSQPPPPPAFFVFSIWREDW</sequence>
<proteinExistence type="predicted"/>
<accession>A0A4C2A7L8</accession>
<gene>
    <name evidence="1" type="ORF">EVAR_100293_1</name>
</gene>
<keyword evidence="2" id="KW-1185">Reference proteome</keyword>
<evidence type="ECO:0000313" key="1">
    <source>
        <dbReference type="EMBL" id="GBP95323.1"/>
    </source>
</evidence>
<reference evidence="1 2" key="1">
    <citation type="journal article" date="2019" name="Commun. Biol.">
        <title>The bagworm genome reveals a unique fibroin gene that provides high tensile strength.</title>
        <authorList>
            <person name="Kono N."/>
            <person name="Nakamura H."/>
            <person name="Ohtoshi R."/>
            <person name="Tomita M."/>
            <person name="Numata K."/>
            <person name="Arakawa K."/>
        </authorList>
    </citation>
    <scope>NUCLEOTIDE SEQUENCE [LARGE SCALE GENOMIC DNA]</scope>
</reference>